<dbReference type="Gene3D" id="3.40.50.300">
    <property type="entry name" value="P-loop containing nucleotide triphosphate hydrolases"/>
    <property type="match status" value="2"/>
</dbReference>
<evidence type="ECO:0000256" key="6">
    <source>
        <dbReference type="ARBA" id="ARBA00022840"/>
    </source>
</evidence>
<dbReference type="SUPFAM" id="SSF52540">
    <property type="entry name" value="P-loop containing nucleoside triphosphate hydrolases"/>
    <property type="match status" value="1"/>
</dbReference>
<comment type="catalytic activity">
    <reaction evidence="9">
        <text>Couples ATP hydrolysis with the unwinding of duplex DNA by translocating in the 3'-5' direction.</text>
        <dbReference type="EC" id="5.6.2.4"/>
    </reaction>
</comment>
<dbReference type="Gene3D" id="1.10.10.10">
    <property type="entry name" value="Winged helix-like DNA-binding domain superfamily/Winged helix DNA-binding domain"/>
    <property type="match status" value="1"/>
</dbReference>
<keyword evidence="2" id="KW-0479">Metal-binding</keyword>
<evidence type="ECO:0000256" key="9">
    <source>
        <dbReference type="ARBA" id="ARBA00034617"/>
    </source>
</evidence>
<dbReference type="SMART" id="SM00487">
    <property type="entry name" value="DEXDc"/>
    <property type="match status" value="1"/>
</dbReference>
<dbReference type="GO" id="GO:0005737">
    <property type="term" value="C:cytoplasm"/>
    <property type="evidence" value="ECO:0007669"/>
    <property type="project" value="TreeGrafter"/>
</dbReference>
<keyword evidence="8" id="KW-0413">Isomerase</keyword>
<dbReference type="PROSITE" id="PS51192">
    <property type="entry name" value="HELICASE_ATP_BIND_1"/>
    <property type="match status" value="1"/>
</dbReference>
<feature type="domain" description="Helicase ATP-binding" evidence="13">
    <location>
        <begin position="25"/>
        <end position="193"/>
    </location>
</feature>
<dbReference type="EC" id="5.6.2.4" evidence="10"/>
<evidence type="ECO:0000256" key="5">
    <source>
        <dbReference type="ARBA" id="ARBA00022806"/>
    </source>
</evidence>
<dbReference type="InterPro" id="IPR011545">
    <property type="entry name" value="DEAD/DEAH_box_helicase_dom"/>
</dbReference>
<dbReference type="GO" id="GO:0016787">
    <property type="term" value="F:hydrolase activity"/>
    <property type="evidence" value="ECO:0007669"/>
    <property type="project" value="UniProtKB-KW"/>
</dbReference>
<dbReference type="EMBL" id="CP044016">
    <property type="protein sequence ID" value="QES87665.1"/>
    <property type="molecule type" value="Genomic_DNA"/>
</dbReference>
<keyword evidence="6" id="KW-0067">ATP-binding</keyword>
<dbReference type="RefSeq" id="WP_131328554.1">
    <property type="nucleotide sequence ID" value="NZ_CP044016.1"/>
</dbReference>
<dbReference type="Pfam" id="PF00270">
    <property type="entry name" value="DEAD"/>
    <property type="match status" value="1"/>
</dbReference>
<dbReference type="InterPro" id="IPR001650">
    <property type="entry name" value="Helicase_C-like"/>
</dbReference>
<reference evidence="15 16" key="1">
    <citation type="submission" date="2019-09" db="EMBL/GenBank/DDBJ databases">
        <title>Complete genome sequence of Arachidicoccus sp. B3-10 isolated from apple orchard soil.</title>
        <authorList>
            <person name="Kim H.S."/>
            <person name="Han K.-I."/>
            <person name="Suh M.K."/>
            <person name="Lee K.C."/>
            <person name="Eom M.K."/>
            <person name="Kim J.-S."/>
            <person name="Kang S.W."/>
            <person name="Sin Y."/>
            <person name="Lee J.-S."/>
        </authorList>
    </citation>
    <scope>NUCLEOTIDE SEQUENCE [LARGE SCALE GENOMIC DNA]</scope>
    <source>
        <strain evidence="15 16">B3-10</strain>
    </source>
</reference>
<dbReference type="CDD" id="cd17920">
    <property type="entry name" value="DEXHc_RecQ"/>
    <property type="match status" value="1"/>
</dbReference>
<dbReference type="GO" id="GO:0009378">
    <property type="term" value="F:four-way junction helicase activity"/>
    <property type="evidence" value="ECO:0007669"/>
    <property type="project" value="TreeGrafter"/>
</dbReference>
<proteinExistence type="inferred from homology"/>
<dbReference type="GO" id="GO:0005524">
    <property type="term" value="F:ATP binding"/>
    <property type="evidence" value="ECO:0007669"/>
    <property type="project" value="UniProtKB-KW"/>
</dbReference>
<evidence type="ECO:0000256" key="3">
    <source>
        <dbReference type="ARBA" id="ARBA00022741"/>
    </source>
</evidence>
<evidence type="ECO:0000256" key="11">
    <source>
        <dbReference type="ARBA" id="ARBA00044535"/>
    </source>
</evidence>
<keyword evidence="7" id="KW-0238">DNA-binding</keyword>
<dbReference type="AlphaFoldDB" id="A0A5P2FWV3"/>
<dbReference type="GO" id="GO:0046872">
    <property type="term" value="F:metal ion binding"/>
    <property type="evidence" value="ECO:0007669"/>
    <property type="project" value="UniProtKB-KW"/>
</dbReference>
<evidence type="ECO:0000259" key="13">
    <source>
        <dbReference type="PROSITE" id="PS51192"/>
    </source>
</evidence>
<dbReference type="InterPro" id="IPR004589">
    <property type="entry name" value="DNA_helicase_ATP-dep_RecQ"/>
</dbReference>
<evidence type="ECO:0000256" key="8">
    <source>
        <dbReference type="ARBA" id="ARBA00023235"/>
    </source>
</evidence>
<dbReference type="PROSITE" id="PS51194">
    <property type="entry name" value="HELICASE_CTER"/>
    <property type="match status" value="1"/>
</dbReference>
<feature type="domain" description="Helicase C-terminal" evidence="14">
    <location>
        <begin position="217"/>
        <end position="363"/>
    </location>
</feature>
<dbReference type="Pfam" id="PF16124">
    <property type="entry name" value="RecQ_Zn_bind"/>
    <property type="match status" value="1"/>
</dbReference>
<dbReference type="GO" id="GO:0006310">
    <property type="term" value="P:DNA recombination"/>
    <property type="evidence" value="ECO:0007669"/>
    <property type="project" value="InterPro"/>
</dbReference>
<dbReference type="PANTHER" id="PTHR13710:SF105">
    <property type="entry name" value="ATP-DEPENDENT DNA HELICASE Q1"/>
    <property type="match status" value="1"/>
</dbReference>
<evidence type="ECO:0000259" key="14">
    <source>
        <dbReference type="PROSITE" id="PS51194"/>
    </source>
</evidence>
<keyword evidence="4 15" id="KW-0378">Hydrolase</keyword>
<keyword evidence="3" id="KW-0547">Nucleotide-binding</keyword>
<dbReference type="GO" id="GO:0043138">
    <property type="term" value="F:3'-5' DNA helicase activity"/>
    <property type="evidence" value="ECO:0007669"/>
    <property type="project" value="UniProtKB-EC"/>
</dbReference>
<dbReference type="InterPro" id="IPR032284">
    <property type="entry name" value="RecQ_Zn-bd"/>
</dbReference>
<evidence type="ECO:0000256" key="7">
    <source>
        <dbReference type="ARBA" id="ARBA00023125"/>
    </source>
</evidence>
<gene>
    <name evidence="15" type="ORF">E0W69_002955</name>
</gene>
<dbReference type="InterPro" id="IPR027417">
    <property type="entry name" value="P-loop_NTPase"/>
</dbReference>
<dbReference type="Proteomes" id="UP000292424">
    <property type="component" value="Chromosome"/>
</dbReference>
<dbReference type="InterPro" id="IPR014001">
    <property type="entry name" value="Helicase_ATP-bd"/>
</dbReference>
<dbReference type="KEGG" id="arac:E0W69_002955"/>
<dbReference type="NCBIfam" id="TIGR00614">
    <property type="entry name" value="recQ_fam"/>
    <property type="match status" value="1"/>
</dbReference>
<keyword evidence="16" id="KW-1185">Reference proteome</keyword>
<protein>
    <recommendedName>
        <fullName evidence="11">ATP-dependent DNA helicase RecQ</fullName>
        <ecNumber evidence="10">5.6.2.4</ecNumber>
    </recommendedName>
    <alternativeName>
        <fullName evidence="12">DNA 3'-5' helicase RecQ</fullName>
    </alternativeName>
</protein>
<dbReference type="InterPro" id="IPR036388">
    <property type="entry name" value="WH-like_DNA-bd_sf"/>
</dbReference>
<evidence type="ECO:0000313" key="16">
    <source>
        <dbReference type="Proteomes" id="UP000292424"/>
    </source>
</evidence>
<dbReference type="FunFam" id="3.40.50.300:FF:001389">
    <property type="entry name" value="ATP-dependent DNA helicase RecQ"/>
    <property type="match status" value="1"/>
</dbReference>
<dbReference type="SMART" id="SM00490">
    <property type="entry name" value="HELICc"/>
    <property type="match status" value="1"/>
</dbReference>
<name>A0A5P2FWV3_9BACT</name>
<dbReference type="GO" id="GO:0043590">
    <property type="term" value="C:bacterial nucleoid"/>
    <property type="evidence" value="ECO:0007669"/>
    <property type="project" value="TreeGrafter"/>
</dbReference>
<evidence type="ECO:0000256" key="1">
    <source>
        <dbReference type="ARBA" id="ARBA00005446"/>
    </source>
</evidence>
<dbReference type="PANTHER" id="PTHR13710">
    <property type="entry name" value="DNA HELICASE RECQ FAMILY MEMBER"/>
    <property type="match status" value="1"/>
</dbReference>
<keyword evidence="5 15" id="KW-0347">Helicase</keyword>
<evidence type="ECO:0000313" key="15">
    <source>
        <dbReference type="EMBL" id="QES87665.1"/>
    </source>
</evidence>
<dbReference type="GO" id="GO:0006281">
    <property type="term" value="P:DNA repair"/>
    <property type="evidence" value="ECO:0007669"/>
    <property type="project" value="TreeGrafter"/>
</dbReference>
<dbReference type="GO" id="GO:0030894">
    <property type="term" value="C:replisome"/>
    <property type="evidence" value="ECO:0007669"/>
    <property type="project" value="TreeGrafter"/>
</dbReference>
<evidence type="ECO:0000256" key="4">
    <source>
        <dbReference type="ARBA" id="ARBA00022801"/>
    </source>
</evidence>
<sequence>MVTSIDILKKFWGFTSFRSPQDVIIQSLVDGHDTLALLPTGGGKSICFQVPNLMSEGTCLVVTPLVALMKDQVAHLKEKGIPSVAIHSGLSPFELRTILRKATAGDYKFIYFSPERIQSEIFKDTLYDLDVNYIAVDEAHCISQWGYDFRPSYLLIHQLREVFPKIPMIALTASATQEVQKDIIEKLQFKQYQVFQQSFERANLSFSVFKVDSKINKIIEILTKISGTGIVYCKTRKLVQEIAYLLQLNKINAEYYHAGLTEEAKNDKQARWTSGQTRIMVSTNAFGMGIDKADVRTVIHHDAPDNLENYYQEAGRAGRDGQKAFAVLLYYADDLVDLQKMPAIKFPDFEIIKDCYRKIFDFLQIPVGSGEERFYDFDLNEFIRIFELNPLQTLAIFKILEQQNILEFNESIYLPAKINFTIERKELSEFLELHPELERITSCLLRLYEGIFDFKVSVFTKQIARYCHVTEEEVQYLLAQLQRYKILEYWPTKETPQVYFVQNRANVDYLRFDHAFYLNRKKIYQNSLAKLLEYIQLDTDCRMQFISKYFGDAAAKPCGICDNCLDKKKQNSTEKEVHSMMLAILNAIRNEGLSLDKLVELFPDTTQLFDKAFQILQSERLIKISDIGIIHPN</sequence>
<evidence type="ECO:0000256" key="10">
    <source>
        <dbReference type="ARBA" id="ARBA00034808"/>
    </source>
</evidence>
<dbReference type="OrthoDB" id="9763310at2"/>
<evidence type="ECO:0000256" key="2">
    <source>
        <dbReference type="ARBA" id="ARBA00022723"/>
    </source>
</evidence>
<dbReference type="Pfam" id="PF00271">
    <property type="entry name" value="Helicase_C"/>
    <property type="match status" value="1"/>
</dbReference>
<accession>A0A5P2FWV3</accession>
<evidence type="ECO:0000256" key="12">
    <source>
        <dbReference type="ARBA" id="ARBA00044550"/>
    </source>
</evidence>
<dbReference type="GO" id="GO:0003677">
    <property type="term" value="F:DNA binding"/>
    <property type="evidence" value="ECO:0007669"/>
    <property type="project" value="UniProtKB-KW"/>
</dbReference>
<organism evidence="15 16">
    <name type="scientific">Rhizosphaericola mali</name>
    <dbReference type="NCBI Taxonomy" id="2545455"/>
    <lineage>
        <taxon>Bacteria</taxon>
        <taxon>Pseudomonadati</taxon>
        <taxon>Bacteroidota</taxon>
        <taxon>Chitinophagia</taxon>
        <taxon>Chitinophagales</taxon>
        <taxon>Chitinophagaceae</taxon>
        <taxon>Rhizosphaericola</taxon>
    </lineage>
</organism>
<comment type="similarity">
    <text evidence="1">Belongs to the helicase family. RecQ subfamily.</text>
</comment>